<organism evidence="2 3">
    <name type="scientific">Streptomyces alkaliphilus</name>
    <dbReference type="NCBI Taxonomy" id="1472722"/>
    <lineage>
        <taxon>Bacteria</taxon>
        <taxon>Bacillati</taxon>
        <taxon>Actinomycetota</taxon>
        <taxon>Actinomycetes</taxon>
        <taxon>Kitasatosporales</taxon>
        <taxon>Streptomycetaceae</taxon>
        <taxon>Streptomyces</taxon>
    </lineage>
</organism>
<accession>A0A7W3THX4</accession>
<keyword evidence="2" id="KW-0808">Transferase</keyword>
<reference evidence="3" key="1">
    <citation type="submission" date="2019-10" db="EMBL/GenBank/DDBJ databases">
        <title>Streptomyces sp. nov., a novel actinobacterium isolated from alkaline environment.</title>
        <authorList>
            <person name="Golinska P."/>
        </authorList>
    </citation>
    <scope>NUCLEOTIDE SEQUENCE [LARGE SCALE GENOMIC DNA]</scope>
    <source>
        <strain evidence="3">DSM 42118</strain>
    </source>
</reference>
<dbReference type="EMBL" id="VKHT01001395">
    <property type="protein sequence ID" value="MBB0247129.1"/>
    <property type="molecule type" value="Genomic_DNA"/>
</dbReference>
<proteinExistence type="predicted"/>
<dbReference type="RefSeq" id="WP_182608365.1">
    <property type="nucleotide sequence ID" value="NZ_VKHT01001395.1"/>
</dbReference>
<dbReference type="Gene3D" id="3.40.50.2000">
    <property type="entry name" value="Glycogen Phosphorylase B"/>
    <property type="match status" value="1"/>
</dbReference>
<evidence type="ECO:0000313" key="3">
    <source>
        <dbReference type="Proteomes" id="UP000538929"/>
    </source>
</evidence>
<dbReference type="GO" id="GO:0016740">
    <property type="term" value="F:transferase activity"/>
    <property type="evidence" value="ECO:0007669"/>
    <property type="project" value="UniProtKB-KW"/>
</dbReference>
<evidence type="ECO:0000313" key="2">
    <source>
        <dbReference type="EMBL" id="MBB0247129.1"/>
    </source>
</evidence>
<dbReference type="AlphaFoldDB" id="A0A7W3THX4"/>
<keyword evidence="3" id="KW-1185">Reference proteome</keyword>
<gene>
    <name evidence="2" type="ORF">FNQ90_24125</name>
</gene>
<dbReference type="PANTHER" id="PTHR12526">
    <property type="entry name" value="GLYCOSYLTRANSFERASE"/>
    <property type="match status" value="1"/>
</dbReference>
<feature type="non-terminal residue" evidence="2">
    <location>
        <position position="1"/>
    </location>
</feature>
<sequence>IVVYNTVPRDTHRTPAAVEPSTAPRIVMVGTVQDRKGVDLFSRVTELARAKGLPWRFSWIGWRTPRIGRDTLLSDRVEWMGALSRQRVREELAASDAFFLSSVDDPMPLSVVEAVQHRLRVVTYHRIGSREVLEGAPGYRSFTEYTPEAALAALDAVLAENISEERYREVEELFDTPAFTHRMSLALGLPMPGAVGLPAGPEGGEGGFAAALDQQVAHRVVEFREHFRAGREEEALRVGTEILRRRRPTDVLLGMADLHARRGRGADALQLLGAAVCTGAERSRVWREVARIAELVGPEGRTLHRFARLETLRLRMRARSRGAGTPT</sequence>
<name>A0A7W3THX4_9ACTN</name>
<evidence type="ECO:0000256" key="1">
    <source>
        <dbReference type="ARBA" id="ARBA00021292"/>
    </source>
</evidence>
<dbReference type="Pfam" id="PF13692">
    <property type="entry name" value="Glyco_trans_1_4"/>
    <property type="match status" value="1"/>
</dbReference>
<dbReference type="Proteomes" id="UP000538929">
    <property type="component" value="Unassembled WGS sequence"/>
</dbReference>
<comment type="caution">
    <text evidence="2">The sequence shown here is derived from an EMBL/GenBank/DDBJ whole genome shotgun (WGS) entry which is preliminary data.</text>
</comment>
<protein>
    <recommendedName>
        <fullName evidence="1">D-inositol 3-phosphate glycosyltransferase</fullName>
    </recommendedName>
</protein>
<dbReference type="SUPFAM" id="SSF53756">
    <property type="entry name" value="UDP-Glycosyltransferase/glycogen phosphorylase"/>
    <property type="match status" value="1"/>
</dbReference>